<feature type="binding site" evidence="4">
    <location>
        <position position="68"/>
    </location>
    <ligand>
        <name>molybdate</name>
        <dbReference type="ChEBI" id="CHEBI:36264"/>
    </ligand>
</feature>
<protein>
    <submittedName>
        <fullName evidence="5">Molybdate transport system substrate-binding protein</fullName>
    </submittedName>
</protein>
<comment type="caution">
    <text evidence="5">The sequence shown here is derived from an EMBL/GenBank/DDBJ whole genome shotgun (WGS) entry which is preliminary data.</text>
</comment>
<sequence length="261" mass="26707">MHGRLKRTMAVGILLVVSASGCDSQPRPATTSITVFASSSMITSLTAIGKQFQAENPGTSVEFIFASSSELSARLLDGADVDVFVSGDQDHMSAVGKAGLLQGAPVPLASNSLVIATAAGNHDKLATFADLARSDVRTAVCGGQGACASATRQVEDLTGVQLHPQEIDSTASDVLKDVTSGKVDAGVVFTTDAMSVGDNVSWFAFPGAADAAVTSWIASMKDSDQAALATKFVQDATGAAGRKVFTDAGFDGQLEAGHHIQ</sequence>
<evidence type="ECO:0000256" key="4">
    <source>
        <dbReference type="PIRSR" id="PIRSR004846-1"/>
    </source>
</evidence>
<comment type="similarity">
    <text evidence="1">Belongs to the bacterial solute-binding protein ModA family.</text>
</comment>
<keyword evidence="2 4" id="KW-0479">Metal-binding</keyword>
<dbReference type="EMBL" id="QJJU01000024">
    <property type="protein sequence ID" value="PXX02547.1"/>
    <property type="molecule type" value="Genomic_DNA"/>
</dbReference>
<keyword evidence="4" id="KW-0500">Molybdenum</keyword>
<dbReference type="InterPro" id="IPR050682">
    <property type="entry name" value="ModA/WtpA"/>
</dbReference>
<dbReference type="NCBIfam" id="TIGR01256">
    <property type="entry name" value="modA"/>
    <property type="match status" value="1"/>
</dbReference>
<proteinExistence type="inferred from homology"/>
<name>A0A318H9M7_9MYCO</name>
<reference evidence="6" key="1">
    <citation type="submission" date="2018-05" db="EMBL/GenBank/DDBJ databases">
        <authorList>
            <person name="Deangelis K."/>
            <person name="Huntemann M."/>
            <person name="Clum A."/>
            <person name="Pillay M."/>
            <person name="Palaniappan K."/>
            <person name="Varghese N."/>
            <person name="Mikhailova N."/>
            <person name="Stamatis D."/>
            <person name="Reddy T."/>
            <person name="Daum C."/>
            <person name="Shapiro N."/>
            <person name="Ivanova N."/>
            <person name="Kyrpides N."/>
            <person name="Woyke T."/>
        </authorList>
    </citation>
    <scope>NUCLEOTIDE SEQUENCE [LARGE SCALE GENOMIC DNA]</scope>
    <source>
        <strain evidence="6">GAS496</strain>
    </source>
</reference>
<dbReference type="GO" id="GO:0046872">
    <property type="term" value="F:metal ion binding"/>
    <property type="evidence" value="ECO:0007669"/>
    <property type="project" value="UniProtKB-KW"/>
</dbReference>
<dbReference type="AlphaFoldDB" id="A0A318H9M7"/>
<evidence type="ECO:0000313" key="6">
    <source>
        <dbReference type="Proteomes" id="UP000247781"/>
    </source>
</evidence>
<evidence type="ECO:0000256" key="1">
    <source>
        <dbReference type="ARBA" id="ARBA00009175"/>
    </source>
</evidence>
<dbReference type="Proteomes" id="UP000247781">
    <property type="component" value="Unassembled WGS sequence"/>
</dbReference>
<dbReference type="GO" id="GO:0030973">
    <property type="term" value="F:molybdate ion binding"/>
    <property type="evidence" value="ECO:0007669"/>
    <property type="project" value="TreeGrafter"/>
</dbReference>
<reference evidence="5 6" key="2">
    <citation type="submission" date="2018-06" db="EMBL/GenBank/DDBJ databases">
        <title>Sequencing of bacterial isolates from soil warming experiment in Harvard Forest, Massachusetts, USA.</title>
        <authorList>
            <person name="Deangelis K.PhD."/>
        </authorList>
    </citation>
    <scope>NUCLEOTIDE SEQUENCE [LARGE SCALE GENOMIC DNA]</scope>
    <source>
        <strain evidence="5 6">GAS496</strain>
    </source>
</reference>
<keyword evidence="6" id="KW-1185">Reference proteome</keyword>
<keyword evidence="3" id="KW-0732">Signal</keyword>
<dbReference type="OrthoDB" id="9785015at2"/>
<dbReference type="Gene3D" id="3.40.190.10">
    <property type="entry name" value="Periplasmic binding protein-like II"/>
    <property type="match status" value="2"/>
</dbReference>
<dbReference type="SUPFAM" id="SSF53850">
    <property type="entry name" value="Periplasmic binding protein-like II"/>
    <property type="match status" value="1"/>
</dbReference>
<dbReference type="PANTHER" id="PTHR30632">
    <property type="entry name" value="MOLYBDATE-BINDING PERIPLASMIC PROTEIN"/>
    <property type="match status" value="1"/>
</dbReference>
<dbReference type="PIRSF" id="PIRSF004846">
    <property type="entry name" value="ModA"/>
    <property type="match status" value="1"/>
</dbReference>
<feature type="binding site" evidence="4">
    <location>
        <position position="40"/>
    </location>
    <ligand>
        <name>molybdate</name>
        <dbReference type="ChEBI" id="CHEBI:36264"/>
    </ligand>
</feature>
<evidence type="ECO:0000256" key="2">
    <source>
        <dbReference type="ARBA" id="ARBA00022723"/>
    </source>
</evidence>
<dbReference type="Pfam" id="PF13531">
    <property type="entry name" value="SBP_bac_11"/>
    <property type="match status" value="1"/>
</dbReference>
<evidence type="ECO:0000313" key="5">
    <source>
        <dbReference type="EMBL" id="PXX02547.1"/>
    </source>
</evidence>
<gene>
    <name evidence="5" type="ORF">C8E89_12494</name>
</gene>
<evidence type="ECO:0000256" key="3">
    <source>
        <dbReference type="ARBA" id="ARBA00022729"/>
    </source>
</evidence>
<accession>A0A318H9M7</accession>
<dbReference type="PROSITE" id="PS51257">
    <property type="entry name" value="PROKAR_LIPOPROTEIN"/>
    <property type="match status" value="1"/>
</dbReference>
<dbReference type="PANTHER" id="PTHR30632:SF0">
    <property type="entry name" value="SULFATE-BINDING PROTEIN"/>
    <property type="match status" value="1"/>
</dbReference>
<organism evidence="5 6">
    <name type="scientific">Mycolicibacterium moriokaense</name>
    <dbReference type="NCBI Taxonomy" id="39691"/>
    <lineage>
        <taxon>Bacteria</taxon>
        <taxon>Bacillati</taxon>
        <taxon>Actinomycetota</taxon>
        <taxon>Actinomycetes</taxon>
        <taxon>Mycobacteriales</taxon>
        <taxon>Mycobacteriaceae</taxon>
        <taxon>Mycolicibacterium</taxon>
    </lineage>
</organism>
<dbReference type="GO" id="GO:0015689">
    <property type="term" value="P:molybdate ion transport"/>
    <property type="evidence" value="ECO:0007669"/>
    <property type="project" value="InterPro"/>
</dbReference>
<dbReference type="InterPro" id="IPR005950">
    <property type="entry name" value="ModA"/>
</dbReference>